<evidence type="ECO:0000313" key="1">
    <source>
        <dbReference type="EMBL" id="KAH3798372.1"/>
    </source>
</evidence>
<accession>A0A9D4FHG7</accession>
<reference evidence="1" key="1">
    <citation type="journal article" date="2019" name="bioRxiv">
        <title>The Genome of the Zebra Mussel, Dreissena polymorpha: A Resource for Invasive Species Research.</title>
        <authorList>
            <person name="McCartney M.A."/>
            <person name="Auch B."/>
            <person name="Kono T."/>
            <person name="Mallez S."/>
            <person name="Zhang Y."/>
            <person name="Obille A."/>
            <person name="Becker A."/>
            <person name="Abrahante J.E."/>
            <person name="Garbe J."/>
            <person name="Badalamenti J.P."/>
            <person name="Herman A."/>
            <person name="Mangelson H."/>
            <person name="Liachko I."/>
            <person name="Sullivan S."/>
            <person name="Sone E.D."/>
            <person name="Koren S."/>
            <person name="Silverstein K.A.T."/>
            <person name="Beckman K.B."/>
            <person name="Gohl D.M."/>
        </authorList>
    </citation>
    <scope>NUCLEOTIDE SEQUENCE</scope>
    <source>
        <strain evidence="1">Duluth1</strain>
        <tissue evidence="1">Whole animal</tissue>
    </source>
</reference>
<reference evidence="1" key="2">
    <citation type="submission" date="2020-11" db="EMBL/GenBank/DDBJ databases">
        <authorList>
            <person name="McCartney M.A."/>
            <person name="Auch B."/>
            <person name="Kono T."/>
            <person name="Mallez S."/>
            <person name="Becker A."/>
            <person name="Gohl D.M."/>
            <person name="Silverstein K.A.T."/>
            <person name="Koren S."/>
            <person name="Bechman K.B."/>
            <person name="Herman A."/>
            <person name="Abrahante J.E."/>
            <person name="Garbe J."/>
        </authorList>
    </citation>
    <scope>NUCLEOTIDE SEQUENCE</scope>
    <source>
        <strain evidence="1">Duluth1</strain>
        <tissue evidence="1">Whole animal</tissue>
    </source>
</reference>
<dbReference type="EMBL" id="JAIWYP010000007">
    <property type="protein sequence ID" value="KAH3798372.1"/>
    <property type="molecule type" value="Genomic_DNA"/>
</dbReference>
<comment type="caution">
    <text evidence="1">The sequence shown here is derived from an EMBL/GenBank/DDBJ whole genome shotgun (WGS) entry which is preliminary data.</text>
</comment>
<gene>
    <name evidence="1" type="ORF">DPMN_151971</name>
</gene>
<proteinExistence type="predicted"/>
<organism evidence="1 2">
    <name type="scientific">Dreissena polymorpha</name>
    <name type="common">Zebra mussel</name>
    <name type="synonym">Mytilus polymorpha</name>
    <dbReference type="NCBI Taxonomy" id="45954"/>
    <lineage>
        <taxon>Eukaryota</taxon>
        <taxon>Metazoa</taxon>
        <taxon>Spiralia</taxon>
        <taxon>Lophotrochozoa</taxon>
        <taxon>Mollusca</taxon>
        <taxon>Bivalvia</taxon>
        <taxon>Autobranchia</taxon>
        <taxon>Heteroconchia</taxon>
        <taxon>Euheterodonta</taxon>
        <taxon>Imparidentia</taxon>
        <taxon>Neoheterodontei</taxon>
        <taxon>Myida</taxon>
        <taxon>Dreissenoidea</taxon>
        <taxon>Dreissenidae</taxon>
        <taxon>Dreissena</taxon>
    </lineage>
</organism>
<dbReference type="Proteomes" id="UP000828390">
    <property type="component" value="Unassembled WGS sequence"/>
</dbReference>
<evidence type="ECO:0000313" key="2">
    <source>
        <dbReference type="Proteomes" id="UP000828390"/>
    </source>
</evidence>
<keyword evidence="2" id="KW-1185">Reference proteome</keyword>
<sequence length="169" mass="18265">MESVSHGQAAFGQVKTTANYLPTSSSGSGTLFLNMLATTSANQWPPSANNTYVPVNMNAETSNEETSSTHQLSPSDVSKDADDKLLLAGWYAMPSKNDKLLENSNVEVKSGEYSSDDFEKIFIERNTEISKSSDSTLTVCDPGSSSCVVEPRDASVRGIDIYKSYKSNI</sequence>
<dbReference type="AlphaFoldDB" id="A0A9D4FHG7"/>
<name>A0A9D4FHG7_DREPO</name>
<protein>
    <submittedName>
        <fullName evidence="1">Uncharacterized protein</fullName>
    </submittedName>
</protein>